<evidence type="ECO:0000313" key="9">
    <source>
        <dbReference type="EMBL" id="MCG2591044.1"/>
    </source>
</evidence>
<keyword evidence="7" id="KW-0472">Membrane</keyword>
<dbReference type="InterPro" id="IPR000719">
    <property type="entry name" value="Prot_kinase_dom"/>
</dbReference>
<keyword evidence="7" id="KW-0812">Transmembrane</keyword>
<dbReference type="PANTHER" id="PTHR43289">
    <property type="entry name" value="MITOGEN-ACTIVATED PROTEIN KINASE KINASE KINASE 20-RELATED"/>
    <property type="match status" value="1"/>
</dbReference>
<dbReference type="PROSITE" id="PS50005">
    <property type="entry name" value="TPR"/>
    <property type="match status" value="5"/>
</dbReference>
<keyword evidence="5" id="KW-0802">TPR repeat</keyword>
<reference evidence="9" key="1">
    <citation type="submission" date="2022-01" db="EMBL/GenBank/DDBJ databases">
        <authorList>
            <person name="Wang Y."/>
        </authorList>
    </citation>
    <scope>NUCLEOTIDE SEQUENCE</scope>
    <source>
        <strain evidence="9">WB101</strain>
    </source>
</reference>
<keyword evidence="7" id="KW-1133">Transmembrane helix</keyword>
<dbReference type="SMART" id="SM00220">
    <property type="entry name" value="S_TKc"/>
    <property type="match status" value="1"/>
</dbReference>
<sequence length="878" mass="99048">MKKGTTILHYEILEKLGEGGMGVVYKAKDNKLDRTVALKFLPPHLTQSKKDKQRFTREAKSAAALDHPNVCTIYEVGESQDGTLYISMAYYDGETLADRLEKGPVKYKEALELAIQMAKALSCAHTHDIIHRDIKPGNIMITDQGLVKIVDFGLAKLSGQTKLTQTGSTLGTAGYMSPEQLNSNKVDHRSDIFSLGIVLYEMFTGTHPFRAEYYHAQMYSIMNEDPEPITKIDPELPVELEWILSKALEKKPENRFQEMSELQNFLEALKEDTLNLDQKKSLSQSGHSTPPEKSISQKTKRTTINALIATAIVLFVTLTLLWIYPTIQNANAPFFSNNTIPISKEIAVLPFRTIGDDPANLAFADGLLETIASKLSQLEQFQDEYLVVPVSETRSMNIQSASQARASFGVNLVVTGSVQQLERGVRVTINLIDAITLRQIDSMVIDDSFIEKSTLQDNAVFNLASMLNIGIQPEARTILTAGQTAEPGAYEFYLQGLGHLQRFDQIQEIDKAIDRFERALEEDPTFSLAYAAVGDAYLYKYRRSEDPDWLDPATTNIQKALNLEDRLSPIYTTYGVLLIEKGDYELAHEQLDQALSLDPTNFEAYRARARAFMGQERIKEAEATYRTAIDRKPGYWAGYAELGVFYSRNGRFEEAAEQFEIVTELTPNNAAAYRNLGAVYYYLNRPDDALKAFNTSVEIEPNYGVYSNLGTMYYFEEKYAEAAEMYSKALELNDSDYLVWSNLASAYKYSDPPQPDRYREAIRKAKELAENQMEVNPRDPGLIVNLAAFHIDIGNEDRSRELVNRAIDMQPNDVDIQVKIGRIMEYLGDRESALDWIGKAIENGYPPEEINNDPDPKIAALREDPAYMEIVEKFNTNN</sequence>
<feature type="transmembrane region" description="Helical" evidence="7">
    <location>
        <begin position="303"/>
        <end position="324"/>
    </location>
</feature>
<dbReference type="InterPro" id="IPR011990">
    <property type="entry name" value="TPR-like_helical_dom_sf"/>
</dbReference>
<dbReference type="Pfam" id="PF13432">
    <property type="entry name" value="TPR_16"/>
    <property type="match status" value="1"/>
</dbReference>
<dbReference type="PANTHER" id="PTHR43289:SF6">
    <property type="entry name" value="SERINE_THREONINE-PROTEIN KINASE NEKL-3"/>
    <property type="match status" value="1"/>
</dbReference>
<feature type="repeat" description="TPR" evidence="5">
    <location>
        <begin position="705"/>
        <end position="736"/>
    </location>
</feature>
<dbReference type="RefSeq" id="WP_237856596.1">
    <property type="nucleotide sequence ID" value="NZ_JAKLWS010000059.1"/>
</dbReference>
<comment type="caution">
    <text evidence="9">The sequence shown here is derived from an EMBL/GenBank/DDBJ whole genome shotgun (WGS) entry which is preliminary data.</text>
</comment>
<gene>
    <name evidence="9" type="ORF">L6773_20910</name>
</gene>
<dbReference type="InterPro" id="IPR008271">
    <property type="entry name" value="Ser/Thr_kinase_AS"/>
</dbReference>
<keyword evidence="2 6" id="KW-0547">Nucleotide-binding</keyword>
<dbReference type="SUPFAM" id="SSF48452">
    <property type="entry name" value="TPR-like"/>
    <property type="match status" value="1"/>
</dbReference>
<dbReference type="Pfam" id="PF14559">
    <property type="entry name" value="TPR_19"/>
    <property type="match status" value="1"/>
</dbReference>
<evidence type="ECO:0000256" key="1">
    <source>
        <dbReference type="ARBA" id="ARBA00022679"/>
    </source>
</evidence>
<keyword evidence="3 9" id="KW-0418">Kinase</keyword>
<feature type="binding site" evidence="6">
    <location>
        <position position="39"/>
    </location>
    <ligand>
        <name>ATP</name>
        <dbReference type="ChEBI" id="CHEBI:30616"/>
    </ligand>
</feature>
<dbReference type="PROSITE" id="PS50293">
    <property type="entry name" value="TPR_REGION"/>
    <property type="match status" value="3"/>
</dbReference>
<dbReference type="Gene3D" id="1.10.510.10">
    <property type="entry name" value="Transferase(Phosphotransferase) domain 1"/>
    <property type="match status" value="1"/>
</dbReference>
<dbReference type="PROSITE" id="PS50011">
    <property type="entry name" value="PROTEIN_KINASE_DOM"/>
    <property type="match status" value="1"/>
</dbReference>
<dbReference type="PROSITE" id="PS00108">
    <property type="entry name" value="PROTEIN_KINASE_ST"/>
    <property type="match status" value="1"/>
</dbReference>
<reference evidence="9" key="2">
    <citation type="submission" date="2024-05" db="EMBL/GenBank/DDBJ databases">
        <title>Rhodohalobacter halophilus gen. nov., sp. nov., a moderately halophilic member of the family Balneolaceae.</title>
        <authorList>
            <person name="Xia J."/>
        </authorList>
    </citation>
    <scope>NUCLEOTIDE SEQUENCE</scope>
    <source>
        <strain evidence="9">WB101</strain>
    </source>
</reference>
<evidence type="ECO:0000256" key="2">
    <source>
        <dbReference type="ARBA" id="ARBA00022741"/>
    </source>
</evidence>
<dbReference type="Pfam" id="PF13181">
    <property type="entry name" value="TPR_8"/>
    <property type="match status" value="1"/>
</dbReference>
<evidence type="ECO:0000256" key="3">
    <source>
        <dbReference type="ARBA" id="ARBA00022777"/>
    </source>
</evidence>
<dbReference type="SMART" id="SM00028">
    <property type="entry name" value="TPR"/>
    <property type="match status" value="7"/>
</dbReference>
<dbReference type="CDD" id="cd14014">
    <property type="entry name" value="STKc_PknB_like"/>
    <property type="match status" value="1"/>
</dbReference>
<protein>
    <submittedName>
        <fullName evidence="9">Protein kinase</fullName>
    </submittedName>
</protein>
<keyword evidence="4 6" id="KW-0067">ATP-binding</keyword>
<evidence type="ECO:0000259" key="8">
    <source>
        <dbReference type="PROSITE" id="PS50011"/>
    </source>
</evidence>
<proteinExistence type="predicted"/>
<organism evidence="9 10">
    <name type="scientific">Rhodohalobacter sulfatireducens</name>
    <dbReference type="NCBI Taxonomy" id="2911366"/>
    <lineage>
        <taxon>Bacteria</taxon>
        <taxon>Pseudomonadati</taxon>
        <taxon>Balneolota</taxon>
        <taxon>Balneolia</taxon>
        <taxon>Balneolales</taxon>
        <taxon>Balneolaceae</taxon>
        <taxon>Rhodohalobacter</taxon>
    </lineage>
</organism>
<dbReference type="InterPro" id="IPR019734">
    <property type="entry name" value="TPR_rpt"/>
</dbReference>
<feature type="repeat" description="TPR" evidence="5">
    <location>
        <begin position="568"/>
        <end position="601"/>
    </location>
</feature>
<keyword evidence="10" id="KW-1185">Reference proteome</keyword>
<dbReference type="InterPro" id="IPR017441">
    <property type="entry name" value="Protein_kinase_ATP_BS"/>
</dbReference>
<dbReference type="PROSITE" id="PS00107">
    <property type="entry name" value="PROTEIN_KINASE_ATP"/>
    <property type="match status" value="1"/>
</dbReference>
<accession>A0ABS9KJP0</accession>
<dbReference type="Gene3D" id="1.25.40.10">
    <property type="entry name" value="Tetratricopeptide repeat domain"/>
    <property type="match status" value="3"/>
</dbReference>
<evidence type="ECO:0000313" key="10">
    <source>
        <dbReference type="Proteomes" id="UP001165366"/>
    </source>
</evidence>
<dbReference type="Proteomes" id="UP001165366">
    <property type="component" value="Unassembled WGS sequence"/>
</dbReference>
<name>A0ABS9KJP0_9BACT</name>
<dbReference type="SUPFAM" id="SSF56112">
    <property type="entry name" value="Protein kinase-like (PK-like)"/>
    <property type="match status" value="1"/>
</dbReference>
<feature type="domain" description="Protein kinase" evidence="8">
    <location>
        <begin position="10"/>
        <end position="266"/>
    </location>
</feature>
<dbReference type="Pfam" id="PF00069">
    <property type="entry name" value="Pkinase"/>
    <property type="match status" value="1"/>
</dbReference>
<feature type="repeat" description="TPR" evidence="5">
    <location>
        <begin position="670"/>
        <end position="703"/>
    </location>
</feature>
<feature type="repeat" description="TPR" evidence="5">
    <location>
        <begin position="636"/>
        <end position="669"/>
    </location>
</feature>
<evidence type="ECO:0000256" key="6">
    <source>
        <dbReference type="PROSITE-ProRule" id="PRU10141"/>
    </source>
</evidence>
<dbReference type="Gene3D" id="3.30.200.20">
    <property type="entry name" value="Phosphorylase Kinase, domain 1"/>
    <property type="match status" value="1"/>
</dbReference>
<dbReference type="EMBL" id="JAKLWS010000059">
    <property type="protein sequence ID" value="MCG2591044.1"/>
    <property type="molecule type" value="Genomic_DNA"/>
</dbReference>
<feature type="repeat" description="TPR" evidence="5">
    <location>
        <begin position="780"/>
        <end position="813"/>
    </location>
</feature>
<dbReference type="GO" id="GO:0016301">
    <property type="term" value="F:kinase activity"/>
    <property type="evidence" value="ECO:0007669"/>
    <property type="project" value="UniProtKB-KW"/>
</dbReference>
<evidence type="ECO:0000256" key="4">
    <source>
        <dbReference type="ARBA" id="ARBA00022840"/>
    </source>
</evidence>
<evidence type="ECO:0000256" key="7">
    <source>
        <dbReference type="SAM" id="Phobius"/>
    </source>
</evidence>
<evidence type="ECO:0000256" key="5">
    <source>
        <dbReference type="PROSITE-ProRule" id="PRU00339"/>
    </source>
</evidence>
<dbReference type="InterPro" id="IPR011009">
    <property type="entry name" value="Kinase-like_dom_sf"/>
</dbReference>
<keyword evidence="1" id="KW-0808">Transferase</keyword>